<feature type="region of interest" description="Disordered" evidence="22">
    <location>
        <begin position="652"/>
        <end position="676"/>
    </location>
</feature>
<feature type="binding site" evidence="19">
    <location>
        <begin position="884"/>
        <end position="887"/>
    </location>
    <ligand>
        <name>GMP</name>
        <dbReference type="ChEBI" id="CHEBI:58115"/>
    </ligand>
</feature>
<evidence type="ECO:0000256" key="16">
    <source>
        <dbReference type="ARBA" id="ARBA00047746"/>
    </source>
</evidence>
<protein>
    <recommendedName>
        <fullName evidence="14 21">tRNA-splicing ligase RtcB</fullName>
        <ecNumber evidence="21">6.5.1.-</ecNumber>
    </recommendedName>
</protein>
<evidence type="ECO:0000256" key="22">
    <source>
        <dbReference type="SAM" id="MobiDB-lite"/>
    </source>
</evidence>
<feature type="binding site" evidence="20">
    <location>
        <position position="715"/>
    </location>
    <ligand>
        <name>Mn(2+)</name>
        <dbReference type="ChEBI" id="CHEBI:29035"/>
        <label>2</label>
    </ligand>
</feature>
<evidence type="ECO:0000259" key="23">
    <source>
        <dbReference type="PROSITE" id="PS50819"/>
    </source>
</evidence>
<dbReference type="GO" id="GO:0004519">
    <property type="term" value="F:endonuclease activity"/>
    <property type="evidence" value="ECO:0007669"/>
    <property type="project" value="UniProtKB-KW"/>
</dbReference>
<sequence length="962" mass="105234">MTTFDAGDVTLSEVEEYVWEIAREDGMNTPARVLASEDLLEAIADDDTLQQIRNVTHLPGVVEHALCMPDGHQGYGFPVGGVAAIDAENGCISPGGVGFDINCLSGNTDVLLEFGRHRRIRAFSSAVESERALVQTDADETPSDVRLFTETSNRTVHEVVTGTGDTVEATADHPFLTPDGMVELDDLSPGDEVFQRQFEGLPDEEPPEFVVLDERDFVDEDPQLVRALKERDLLPLLSTDDAFARLLKLVGFHTGDGSFGSGSQTWFYADPEDCEAIRDDIAALGFTPSKVYERDRQHSVGGNEFEVTEYSVRSTSNAFGQLLRRLGAPAGKKTQSDFTTPDYLDRLADWQVALYLSAFFGAEMSAPAAVSAKNFVAPSVSHNRNVEVAEAGETFLREVMDYLNGMGIRTNALETVEHGSNAAGETVRYRFGVSSEASNLVRFLSTVGYRYNREKRRTSALATAYLKTKEQHIEERARIAHEAKAMADGGASISEVKASFDVNDRFLERSVYEGRDGRPRPAADFPDYEAFVDDVETRGLAVATPVDSVTELGEKSVYDIGVTHDEHNFVANGFVVSNCGVRMVKTNLTYDDVAGREAELVDALFDAVPTGLGGGGVVTGDAETMTGALERGLDWAHEAGYATRDDLKHCEDGGYRPDADPSKVSQKATDRGRNQLGSLGSGNHFLEVQRVTDVYRDDVAAAFGLSEDQLVVLIHCGSRGLGHQVCSDYLRRIEEEHADFLADLPDDNLAAAPAGSELAEDYYGAMCAAINFAWVNRQLITHQVRETFADVFDTPWPELDMELLYDVSHNIAKRETHEVDGEEREVFVHRKGATRAFPAGHPEVPEAYRDVGQPVIIPGSMGAGSYVLRGGDESMERTFGSTAHGAGRLMSRTQAKREYRGEDVQSDLREHEHVYVKAESGATIAEEAPGVYKDVDEVVRVSDELGIGDKVARTFPVLNIKG</sequence>
<evidence type="ECO:0000256" key="18">
    <source>
        <dbReference type="PIRSR" id="PIRSR601233-1"/>
    </source>
</evidence>
<dbReference type="SMART" id="SM00306">
    <property type="entry name" value="HintN"/>
    <property type="match status" value="1"/>
</dbReference>
<dbReference type="GO" id="GO:0170057">
    <property type="term" value="F:RNA ligase (GTP) activity"/>
    <property type="evidence" value="ECO:0007669"/>
    <property type="project" value="UniProtKB-EC"/>
</dbReference>
<comment type="similarity">
    <text evidence="1 21">Belongs to the RtcB family.</text>
</comment>
<keyword evidence="10" id="KW-0404">Intron homing</keyword>
<dbReference type="NCBIfam" id="TIGR01443">
    <property type="entry name" value="intein_Cterm"/>
    <property type="match status" value="1"/>
</dbReference>
<keyword evidence="11" id="KW-0651">Protein splicing</keyword>
<evidence type="ECO:0000256" key="6">
    <source>
        <dbReference type="ARBA" id="ARBA00022741"/>
    </source>
</evidence>
<dbReference type="PANTHER" id="PTHR11118">
    <property type="entry name" value="RNA-SPLICING LIGASE RTCB HOMOLOG"/>
    <property type="match status" value="1"/>
</dbReference>
<comment type="caution">
    <text evidence="24">The sequence shown here is derived from an EMBL/GenBank/DDBJ whole genome shotgun (WGS) entry which is preliminary data.</text>
</comment>
<evidence type="ECO:0000256" key="11">
    <source>
        <dbReference type="ARBA" id="ARBA00023000"/>
    </source>
</evidence>
<keyword evidence="5 20" id="KW-0479">Metal-binding</keyword>
<dbReference type="InterPro" id="IPR003586">
    <property type="entry name" value="Hint_dom_C"/>
</dbReference>
<dbReference type="EMBL" id="BMOO01000001">
    <property type="protein sequence ID" value="GGM53673.1"/>
    <property type="molecule type" value="Genomic_DNA"/>
</dbReference>
<dbReference type="InterPro" id="IPR001233">
    <property type="entry name" value="RtcB"/>
</dbReference>
<dbReference type="OrthoDB" id="9887at2157"/>
<dbReference type="SUPFAM" id="SSF51294">
    <property type="entry name" value="Hedgehog/intein (Hint) domain"/>
    <property type="match status" value="1"/>
</dbReference>
<dbReference type="InterPro" id="IPR036025">
    <property type="entry name" value="RtcB-like_sf"/>
</dbReference>
<dbReference type="GO" id="GO:0016539">
    <property type="term" value="P:intein-mediated protein splicing"/>
    <property type="evidence" value="ECO:0007669"/>
    <property type="project" value="InterPro"/>
</dbReference>
<dbReference type="SUPFAM" id="SSF103365">
    <property type="entry name" value="Hypothetical protein PH1602"/>
    <property type="match status" value="2"/>
</dbReference>
<evidence type="ECO:0000256" key="9">
    <source>
        <dbReference type="ARBA" id="ARBA00022813"/>
    </source>
</evidence>
<reference evidence="24" key="1">
    <citation type="journal article" date="2014" name="Int. J. Syst. Evol. Microbiol.">
        <title>Complete genome sequence of Corynebacterium casei LMG S-19264T (=DSM 44701T), isolated from a smear-ripened cheese.</title>
        <authorList>
            <consortium name="US DOE Joint Genome Institute (JGI-PGF)"/>
            <person name="Walter F."/>
            <person name="Albersmeier A."/>
            <person name="Kalinowski J."/>
            <person name="Ruckert C."/>
        </authorList>
    </citation>
    <scope>NUCLEOTIDE SEQUENCE</scope>
    <source>
        <strain evidence="24">JCM 16108</strain>
    </source>
</reference>
<comment type="function">
    <text evidence="15">Essential for tRNA splicing and maturation. Acts by directly joining spliced tRNA halves to mature-sized tRNAs. Joins RNA with 2',3'-cyclic-phosphate or 3'-phosphate ends to RNA with 5'-hydroxy ends.</text>
</comment>
<feature type="binding site" evidence="19">
    <location>
        <position position="865"/>
    </location>
    <ligand>
        <name>GMP</name>
        <dbReference type="ChEBI" id="CHEBI:58115"/>
    </ligand>
</feature>
<dbReference type="PRINTS" id="PR00379">
    <property type="entry name" value="INTEIN"/>
</dbReference>
<feature type="binding site" evidence="19">
    <location>
        <begin position="809"/>
        <end position="810"/>
    </location>
    <ligand>
        <name>GMP</name>
        <dbReference type="ChEBI" id="CHEBI:58115"/>
    </ligand>
</feature>
<keyword evidence="3 21" id="KW-0436">Ligase</keyword>
<evidence type="ECO:0000256" key="5">
    <source>
        <dbReference type="ARBA" id="ARBA00022723"/>
    </source>
</evidence>
<dbReference type="EC" id="6.5.1.-" evidence="21"/>
<dbReference type="Proteomes" id="UP000765891">
    <property type="component" value="Unassembled WGS sequence"/>
</dbReference>
<evidence type="ECO:0000256" key="8">
    <source>
        <dbReference type="ARBA" id="ARBA00022801"/>
    </source>
</evidence>
<comment type="subunit">
    <text evidence="2 21">Monomer.</text>
</comment>
<keyword evidence="7" id="KW-0255">Endonuclease</keyword>
<accession>A0A830FIH0</accession>
<keyword evidence="6 19" id="KW-0547">Nucleotide-binding</keyword>
<evidence type="ECO:0000313" key="25">
    <source>
        <dbReference type="EMBL" id="MBP1953662.1"/>
    </source>
</evidence>
<keyword evidence="9" id="KW-0068">Autocatalytic cleavage</keyword>
<evidence type="ECO:0000256" key="20">
    <source>
        <dbReference type="PIRSR" id="PIRSR601233-3"/>
    </source>
</evidence>
<keyword evidence="12 19" id="KW-0342">GTP-binding</keyword>
<evidence type="ECO:0000256" key="21">
    <source>
        <dbReference type="RuleBase" id="RU371113"/>
    </source>
</evidence>
<dbReference type="PROSITE" id="PS50817">
    <property type="entry name" value="INTEIN_N_TER"/>
    <property type="match status" value="1"/>
</dbReference>
<feature type="active site" description="GMP-histidine intermediate" evidence="18">
    <location>
        <position position="884"/>
    </location>
</feature>
<evidence type="ECO:0000313" key="26">
    <source>
        <dbReference type="Proteomes" id="UP000614609"/>
    </source>
</evidence>
<feature type="binding site" evidence="20">
    <location>
        <position position="809"/>
    </location>
    <ligand>
        <name>Mn(2+)</name>
        <dbReference type="ChEBI" id="CHEBI:29035"/>
        <label>2</label>
    </ligand>
</feature>
<evidence type="ECO:0000256" key="3">
    <source>
        <dbReference type="ARBA" id="ARBA00022598"/>
    </source>
</evidence>
<comment type="cofactor">
    <cofactor evidence="20 21">
        <name>Mn(2+)</name>
        <dbReference type="ChEBI" id="CHEBI:29035"/>
    </cofactor>
    <text evidence="20 21">Binds 2 manganese ions per subunit.</text>
</comment>
<proteinExistence type="inferred from homology"/>
<dbReference type="Gene3D" id="3.90.1860.10">
    <property type="entry name" value="tRNA-splicing ligase RtcB"/>
    <property type="match status" value="2"/>
</dbReference>
<keyword evidence="4" id="KW-0540">Nuclease</keyword>
<evidence type="ECO:0000256" key="14">
    <source>
        <dbReference type="ARBA" id="ARBA00033766"/>
    </source>
</evidence>
<evidence type="ECO:0000256" key="13">
    <source>
        <dbReference type="ARBA" id="ARBA00023211"/>
    </source>
</evidence>
<keyword evidence="26" id="KW-1185">Reference proteome</keyword>
<feature type="domain" description="DOD-type homing endonuclease" evidence="23">
    <location>
        <begin position="249"/>
        <end position="408"/>
    </location>
</feature>
<dbReference type="InterPro" id="IPR006141">
    <property type="entry name" value="Intein_N"/>
</dbReference>
<evidence type="ECO:0000256" key="1">
    <source>
        <dbReference type="ARBA" id="ARBA00008071"/>
    </source>
</evidence>
<dbReference type="GO" id="GO:0003972">
    <property type="term" value="F:RNA ligase (ATP) activity"/>
    <property type="evidence" value="ECO:0007669"/>
    <property type="project" value="TreeGrafter"/>
</dbReference>
<dbReference type="GO" id="GO:0005525">
    <property type="term" value="F:GTP binding"/>
    <property type="evidence" value="ECO:0007669"/>
    <property type="project" value="UniProtKB-KW"/>
</dbReference>
<dbReference type="AlphaFoldDB" id="A0A830FIH0"/>
<dbReference type="InterPro" id="IPR030934">
    <property type="entry name" value="Intein_C"/>
</dbReference>
<dbReference type="InterPro" id="IPR003587">
    <property type="entry name" value="Hint_dom_N"/>
</dbReference>
<reference evidence="25" key="3">
    <citation type="submission" date="2021-03" db="EMBL/GenBank/DDBJ databases">
        <title>Genomic Encyclopedia of Type Strains, Phase IV (KMG-IV): sequencing the most valuable type-strain genomes for metagenomic binning, comparative biology and taxonomic classification.</title>
        <authorList>
            <person name="Goeker M."/>
        </authorList>
    </citation>
    <scope>NUCLEOTIDE SEQUENCE</scope>
    <source>
        <strain evidence="25">DSM 22443</strain>
    </source>
</reference>
<dbReference type="EMBL" id="JAGGKO010000001">
    <property type="protein sequence ID" value="MBP1953662.1"/>
    <property type="molecule type" value="Genomic_DNA"/>
</dbReference>
<gene>
    <name evidence="21" type="primary">rtcB</name>
    <name evidence="24" type="ORF">GCM10009017_00040</name>
    <name evidence="25" type="ORF">J2752_000543</name>
</gene>
<evidence type="ECO:0000313" key="24">
    <source>
        <dbReference type="EMBL" id="GGM53673.1"/>
    </source>
</evidence>
<dbReference type="GO" id="GO:0006388">
    <property type="term" value="P:tRNA splicing, via endonucleolytic cleavage and ligation"/>
    <property type="evidence" value="ECO:0007669"/>
    <property type="project" value="UniProtKB-ARBA"/>
</dbReference>
<comment type="catalytic activity">
    <reaction evidence="16">
        <text>a 3'-end 3'-phospho-ribonucleotide-RNA + a 5'-end dephospho-ribonucleoside-RNA + GTP = a ribonucleotidyl-ribonucleotide-RNA + GMP + diphosphate</text>
        <dbReference type="Rhea" id="RHEA:68076"/>
        <dbReference type="Rhea" id="RHEA-COMP:10463"/>
        <dbReference type="Rhea" id="RHEA-COMP:13936"/>
        <dbReference type="Rhea" id="RHEA-COMP:17355"/>
        <dbReference type="ChEBI" id="CHEBI:33019"/>
        <dbReference type="ChEBI" id="CHEBI:37565"/>
        <dbReference type="ChEBI" id="CHEBI:58115"/>
        <dbReference type="ChEBI" id="CHEBI:83062"/>
        <dbReference type="ChEBI" id="CHEBI:138284"/>
        <dbReference type="ChEBI" id="CHEBI:173118"/>
        <dbReference type="EC" id="6.5.1.8"/>
    </reaction>
</comment>
<evidence type="ECO:0000256" key="19">
    <source>
        <dbReference type="PIRSR" id="PIRSR601233-2"/>
    </source>
</evidence>
<feature type="binding site" evidence="19">
    <location>
        <begin position="683"/>
        <end position="687"/>
    </location>
    <ligand>
        <name>GMP</name>
        <dbReference type="ChEBI" id="CHEBI:58115"/>
    </ligand>
</feature>
<dbReference type="PANTHER" id="PTHR11118:SF1">
    <property type="entry name" value="RNA-SPLICING LIGASE RTCB HOMOLOG"/>
    <property type="match status" value="1"/>
</dbReference>
<evidence type="ECO:0000256" key="17">
    <source>
        <dbReference type="ARBA" id="ARBA00049514"/>
    </source>
</evidence>
<dbReference type="Pfam" id="PF01139">
    <property type="entry name" value="RtcB"/>
    <property type="match status" value="2"/>
</dbReference>
<dbReference type="GO" id="GO:0046872">
    <property type="term" value="F:metal ion binding"/>
    <property type="evidence" value="ECO:0007669"/>
    <property type="project" value="UniProtKB-UniRule"/>
</dbReference>
<name>A0A830FIH0_9EURY</name>
<feature type="binding site" evidence="20">
    <location>
        <position position="100"/>
    </location>
    <ligand>
        <name>Mn(2+)</name>
        <dbReference type="ChEBI" id="CHEBI:29035"/>
        <label>1</label>
    </ligand>
</feature>
<evidence type="ECO:0000256" key="4">
    <source>
        <dbReference type="ARBA" id="ARBA00022722"/>
    </source>
</evidence>
<evidence type="ECO:0000256" key="15">
    <source>
        <dbReference type="ARBA" id="ARBA00045316"/>
    </source>
</evidence>
<feature type="binding site" evidence="19">
    <location>
        <position position="961"/>
    </location>
    <ligand>
        <name>GMP</name>
        <dbReference type="ChEBI" id="CHEBI:58115"/>
    </ligand>
</feature>
<keyword evidence="8" id="KW-0378">Hydrolase</keyword>
<dbReference type="GO" id="GO:0016787">
    <property type="term" value="F:hydrolase activity"/>
    <property type="evidence" value="ECO:0007669"/>
    <property type="project" value="UniProtKB-KW"/>
</dbReference>
<dbReference type="PROSITE" id="PS50819">
    <property type="entry name" value="INTEIN_ENDONUCLEASE"/>
    <property type="match status" value="1"/>
</dbReference>
<evidence type="ECO:0000256" key="10">
    <source>
        <dbReference type="ARBA" id="ARBA00022886"/>
    </source>
</evidence>
<dbReference type="NCBIfam" id="TIGR01445">
    <property type="entry name" value="intein_Nterm"/>
    <property type="match status" value="1"/>
</dbReference>
<dbReference type="InterPro" id="IPR027434">
    <property type="entry name" value="Homing_endonucl"/>
</dbReference>
<dbReference type="CDD" id="cd00081">
    <property type="entry name" value="Hint"/>
    <property type="match status" value="1"/>
</dbReference>
<comment type="catalytic activity">
    <reaction evidence="17">
        <text>a 3'-end 2',3'-cyclophospho-ribonucleotide-RNA + a 5'-end dephospho-ribonucleoside-RNA + GTP + H2O = a ribonucleotidyl-ribonucleotide-RNA + GMP + diphosphate + H(+)</text>
        <dbReference type="Rhea" id="RHEA:68080"/>
        <dbReference type="Rhea" id="RHEA-COMP:10464"/>
        <dbReference type="Rhea" id="RHEA-COMP:13936"/>
        <dbReference type="Rhea" id="RHEA-COMP:17355"/>
        <dbReference type="ChEBI" id="CHEBI:15377"/>
        <dbReference type="ChEBI" id="CHEBI:15378"/>
        <dbReference type="ChEBI" id="CHEBI:33019"/>
        <dbReference type="ChEBI" id="CHEBI:37565"/>
        <dbReference type="ChEBI" id="CHEBI:58115"/>
        <dbReference type="ChEBI" id="CHEBI:83064"/>
        <dbReference type="ChEBI" id="CHEBI:138284"/>
        <dbReference type="ChEBI" id="CHEBI:173118"/>
        <dbReference type="EC" id="6.5.1.8"/>
    </reaction>
</comment>
<dbReference type="Proteomes" id="UP000614609">
    <property type="component" value="Unassembled WGS sequence"/>
</dbReference>
<evidence type="ECO:0000256" key="12">
    <source>
        <dbReference type="ARBA" id="ARBA00023134"/>
    </source>
</evidence>
<dbReference type="InterPro" id="IPR004042">
    <property type="entry name" value="Intein_endonuc_central"/>
</dbReference>
<feature type="binding site" evidence="20">
    <location>
        <position position="684"/>
    </location>
    <ligand>
        <name>Mn(2+)</name>
        <dbReference type="ChEBI" id="CHEBI:29035"/>
        <label>1</label>
    </ligand>
</feature>
<dbReference type="InterPro" id="IPR006142">
    <property type="entry name" value="INTEIN"/>
</dbReference>
<dbReference type="Gene3D" id="3.10.28.10">
    <property type="entry name" value="Homing endonucleases"/>
    <property type="match status" value="1"/>
</dbReference>
<dbReference type="SMART" id="SM00305">
    <property type="entry name" value="HintC"/>
    <property type="match status" value="1"/>
</dbReference>
<dbReference type="PROSITE" id="PS50818">
    <property type="entry name" value="INTEIN_C_TER"/>
    <property type="match status" value="1"/>
</dbReference>
<reference evidence="24" key="2">
    <citation type="submission" date="2020-09" db="EMBL/GenBank/DDBJ databases">
        <authorList>
            <person name="Sun Q."/>
            <person name="Ohkuma M."/>
        </authorList>
    </citation>
    <scope>NUCLEOTIDE SEQUENCE</scope>
    <source>
        <strain evidence="24">JCM 16108</strain>
    </source>
</reference>
<dbReference type="InterPro" id="IPR036844">
    <property type="entry name" value="Hint_dom_sf"/>
</dbReference>
<evidence type="ECO:0000256" key="2">
    <source>
        <dbReference type="ARBA" id="ARBA00011245"/>
    </source>
</evidence>
<keyword evidence="13 20" id="KW-0464">Manganese</keyword>
<dbReference type="FunFam" id="3.90.1860.10:FF:000001">
    <property type="entry name" value="tRNA-splicing ligase RtcB homolog"/>
    <property type="match status" value="1"/>
</dbReference>
<feature type="compositionally biased region" description="Basic and acidic residues" evidence="22">
    <location>
        <begin position="652"/>
        <end position="661"/>
    </location>
</feature>
<organism evidence="24 26">
    <name type="scientific">Halarchaeum rubridurum</name>
    <dbReference type="NCBI Taxonomy" id="489911"/>
    <lineage>
        <taxon>Archaea</taxon>
        <taxon>Methanobacteriati</taxon>
        <taxon>Methanobacteriota</taxon>
        <taxon>Stenosarchaea group</taxon>
        <taxon>Halobacteria</taxon>
        <taxon>Halobacteriales</taxon>
        <taxon>Halobacteriaceae</taxon>
    </lineage>
</organism>
<dbReference type="GO" id="GO:0006314">
    <property type="term" value="P:intron homing"/>
    <property type="evidence" value="ECO:0007669"/>
    <property type="project" value="UniProtKB-KW"/>
</dbReference>
<evidence type="ECO:0000256" key="7">
    <source>
        <dbReference type="ARBA" id="ARBA00022759"/>
    </source>
</evidence>
<feature type="binding site" evidence="19">
    <location>
        <begin position="858"/>
        <end position="861"/>
    </location>
    <ligand>
        <name>GMP</name>
        <dbReference type="ChEBI" id="CHEBI:58115"/>
    </ligand>
</feature>